<sequence length="215" mass="24420">MAQGGTNTIDDELSAKLAEMTVVQLKEELQQRKLKTTGLKDELISRLMAIMSFEHEHGDPERRTDVKDEDEGTHRQTRGISERDNSNSSDQASDQSSSEEDVHGKKSRKNQLLTFKDVEESLETFSGDDKVDITRWLADFEEMAVLCEWSDIQKVAYAKRLLRGSAKLFVRYERSTKTGWHPVGHGSIGHEPLTALETTKLLSPGRCDWWCPIEP</sequence>
<dbReference type="Pfam" id="PF02037">
    <property type="entry name" value="SAP"/>
    <property type="match status" value="1"/>
</dbReference>
<protein>
    <recommendedName>
        <fullName evidence="2">SAP domain-containing protein</fullName>
    </recommendedName>
</protein>
<feature type="region of interest" description="Disordered" evidence="1">
    <location>
        <begin position="52"/>
        <end position="108"/>
    </location>
</feature>
<organism evidence="3 4">
    <name type="scientific">Trachymyrmex cornetzi</name>
    <dbReference type="NCBI Taxonomy" id="471704"/>
    <lineage>
        <taxon>Eukaryota</taxon>
        <taxon>Metazoa</taxon>
        <taxon>Ecdysozoa</taxon>
        <taxon>Arthropoda</taxon>
        <taxon>Hexapoda</taxon>
        <taxon>Insecta</taxon>
        <taxon>Pterygota</taxon>
        <taxon>Neoptera</taxon>
        <taxon>Endopterygota</taxon>
        <taxon>Hymenoptera</taxon>
        <taxon>Apocrita</taxon>
        <taxon>Aculeata</taxon>
        <taxon>Formicoidea</taxon>
        <taxon>Formicidae</taxon>
        <taxon>Myrmicinae</taxon>
        <taxon>Trachymyrmex</taxon>
    </lineage>
</organism>
<evidence type="ECO:0000313" key="3">
    <source>
        <dbReference type="EMBL" id="KYN11094.1"/>
    </source>
</evidence>
<evidence type="ECO:0000259" key="2">
    <source>
        <dbReference type="PROSITE" id="PS50800"/>
    </source>
</evidence>
<name>A0A151IUI6_9HYME</name>
<dbReference type="PROSITE" id="PS50800">
    <property type="entry name" value="SAP"/>
    <property type="match status" value="1"/>
</dbReference>
<keyword evidence="4" id="KW-1185">Reference proteome</keyword>
<dbReference type="SMART" id="SM00513">
    <property type="entry name" value="SAP"/>
    <property type="match status" value="1"/>
</dbReference>
<feature type="domain" description="SAP" evidence="2">
    <location>
        <begin position="17"/>
        <end position="51"/>
    </location>
</feature>
<feature type="compositionally biased region" description="Low complexity" evidence="1">
    <location>
        <begin position="86"/>
        <end position="96"/>
    </location>
</feature>
<gene>
    <name evidence="3" type="ORF">ALC57_16753</name>
</gene>
<dbReference type="AlphaFoldDB" id="A0A151IUI6"/>
<accession>A0A151IUI6</accession>
<dbReference type="InterPro" id="IPR036361">
    <property type="entry name" value="SAP_dom_sf"/>
</dbReference>
<dbReference type="Proteomes" id="UP000078492">
    <property type="component" value="Unassembled WGS sequence"/>
</dbReference>
<dbReference type="SUPFAM" id="SSF68906">
    <property type="entry name" value="SAP domain"/>
    <property type="match status" value="1"/>
</dbReference>
<dbReference type="STRING" id="471704.A0A151IUI6"/>
<dbReference type="InterPro" id="IPR003034">
    <property type="entry name" value="SAP_dom"/>
</dbReference>
<proteinExistence type="predicted"/>
<dbReference type="EMBL" id="KQ980956">
    <property type="protein sequence ID" value="KYN11094.1"/>
    <property type="molecule type" value="Genomic_DNA"/>
</dbReference>
<feature type="compositionally biased region" description="Basic and acidic residues" evidence="1">
    <location>
        <begin position="53"/>
        <end position="66"/>
    </location>
</feature>
<dbReference type="Gene3D" id="1.10.720.30">
    <property type="entry name" value="SAP domain"/>
    <property type="match status" value="1"/>
</dbReference>
<evidence type="ECO:0000256" key="1">
    <source>
        <dbReference type="SAM" id="MobiDB-lite"/>
    </source>
</evidence>
<evidence type="ECO:0000313" key="4">
    <source>
        <dbReference type="Proteomes" id="UP000078492"/>
    </source>
</evidence>
<reference evidence="3 4" key="1">
    <citation type="submission" date="2015-09" db="EMBL/GenBank/DDBJ databases">
        <title>Trachymyrmex cornetzi WGS genome.</title>
        <authorList>
            <person name="Nygaard S."/>
            <person name="Hu H."/>
            <person name="Boomsma J."/>
            <person name="Zhang G."/>
        </authorList>
    </citation>
    <scope>NUCLEOTIDE SEQUENCE [LARGE SCALE GENOMIC DNA]</scope>
    <source>
        <strain evidence="3">Tcor2-1</strain>
        <tissue evidence="3">Whole body</tissue>
    </source>
</reference>